<keyword evidence="2" id="KW-0812">Transmembrane</keyword>
<accession>A0AAJ6B094</accession>
<dbReference type="EMBL" id="CP119312">
    <property type="protein sequence ID" value="WEK03293.1"/>
    <property type="molecule type" value="Genomic_DNA"/>
</dbReference>
<name>A0AAJ6B094_9HYPH</name>
<feature type="transmembrane region" description="Helical" evidence="2">
    <location>
        <begin position="6"/>
        <end position="27"/>
    </location>
</feature>
<sequence>MSPLRLGLIVSLGLNIFVLGWWVGGLWRDPRPMEPRPFVMADVAASRLSPETLEAIKPTLDAVDHLLQQGFSERVSIFQELTQAVRAEPYDEARVTDLLLRLVDARKQAETEQWRLVGDALADLSAAERSAFAEIVFLGPRGPGGPPPPGGPMMPPPR</sequence>
<evidence type="ECO:0000256" key="2">
    <source>
        <dbReference type="SAM" id="Phobius"/>
    </source>
</evidence>
<dbReference type="InterPro" id="IPR025961">
    <property type="entry name" value="Metal_resist"/>
</dbReference>
<organism evidence="3 4">
    <name type="scientific">Candidatus Devosia phytovorans</name>
    <dbReference type="NCBI Taxonomy" id="3121372"/>
    <lineage>
        <taxon>Bacteria</taxon>
        <taxon>Pseudomonadati</taxon>
        <taxon>Pseudomonadota</taxon>
        <taxon>Alphaproteobacteria</taxon>
        <taxon>Hyphomicrobiales</taxon>
        <taxon>Devosiaceae</taxon>
        <taxon>Devosia</taxon>
    </lineage>
</organism>
<evidence type="ECO:0000313" key="3">
    <source>
        <dbReference type="EMBL" id="WEK03293.1"/>
    </source>
</evidence>
<dbReference type="Pfam" id="PF13801">
    <property type="entry name" value="Metal_resist"/>
    <property type="match status" value="1"/>
</dbReference>
<protein>
    <submittedName>
        <fullName evidence="3">Periplasmic heavy metal sensor</fullName>
    </submittedName>
</protein>
<feature type="region of interest" description="Disordered" evidence="1">
    <location>
        <begin position="139"/>
        <end position="158"/>
    </location>
</feature>
<reference evidence="3" key="1">
    <citation type="submission" date="2023-03" db="EMBL/GenBank/DDBJ databases">
        <title>Andean soil-derived lignocellulolytic bacterial consortium as a source of novel taxa and putative plastic-active enzymes.</title>
        <authorList>
            <person name="Diaz-Garcia L."/>
            <person name="Chuvochina M."/>
            <person name="Feuerriegel G."/>
            <person name="Bunk B."/>
            <person name="Sproer C."/>
            <person name="Streit W.R."/>
            <person name="Rodriguez L.M."/>
            <person name="Overmann J."/>
            <person name="Jimenez D.J."/>
        </authorList>
    </citation>
    <scope>NUCLEOTIDE SEQUENCE</scope>
    <source>
        <strain evidence="3">MAG 4196</strain>
    </source>
</reference>
<gene>
    <name evidence="3" type="ORF">P0Y65_13960</name>
</gene>
<evidence type="ECO:0000256" key="1">
    <source>
        <dbReference type="SAM" id="MobiDB-lite"/>
    </source>
</evidence>
<dbReference type="Proteomes" id="UP001217476">
    <property type="component" value="Chromosome"/>
</dbReference>
<dbReference type="AlphaFoldDB" id="A0AAJ6B094"/>
<proteinExistence type="predicted"/>
<evidence type="ECO:0000313" key="4">
    <source>
        <dbReference type="Proteomes" id="UP001217476"/>
    </source>
</evidence>
<keyword evidence="2" id="KW-0472">Membrane</keyword>
<keyword evidence="2" id="KW-1133">Transmembrane helix</keyword>
<feature type="compositionally biased region" description="Pro residues" evidence="1">
    <location>
        <begin position="143"/>
        <end position="158"/>
    </location>
</feature>